<dbReference type="AlphaFoldDB" id="A0A383RNA6"/>
<dbReference type="Proteomes" id="UP000263595">
    <property type="component" value="Unassembled WGS sequence"/>
</dbReference>
<keyword evidence="2" id="KW-1185">Reference proteome</keyword>
<dbReference type="RefSeq" id="WP_119137351.1">
    <property type="nucleotide sequence ID" value="NZ_CBCSFL010000002.1"/>
</dbReference>
<evidence type="ECO:0000313" key="2">
    <source>
        <dbReference type="Proteomes" id="UP000263595"/>
    </source>
</evidence>
<evidence type="ECO:0000313" key="1">
    <source>
        <dbReference type="EMBL" id="SYX88134.1"/>
    </source>
</evidence>
<name>A0A383RNA6_9PSED</name>
<protein>
    <recommendedName>
        <fullName evidence="3">DUF3077 domain-containing protein</fullName>
    </recommendedName>
</protein>
<gene>
    <name evidence="1" type="ORF">CCOS865_00356</name>
</gene>
<accession>A0A383RNA6</accession>
<organism evidence="1 2">
    <name type="scientific">Pseudomonas reidholzensis</name>
    <dbReference type="NCBI Taxonomy" id="1785162"/>
    <lineage>
        <taxon>Bacteria</taxon>
        <taxon>Pseudomonadati</taxon>
        <taxon>Pseudomonadota</taxon>
        <taxon>Gammaproteobacteria</taxon>
        <taxon>Pseudomonadales</taxon>
        <taxon>Pseudomonadaceae</taxon>
        <taxon>Pseudomonas</taxon>
    </lineage>
</organism>
<sequence length="84" mass="9099">MKKIVPDPPLTPPVSYFSIISDLAADDALAAASTLMDSLNQNLESYLSAEHIDAGDFRLENAQMLSQMICTLVVHARAKGEAHE</sequence>
<dbReference type="EMBL" id="UNOZ01000002">
    <property type="protein sequence ID" value="SYX88134.1"/>
    <property type="molecule type" value="Genomic_DNA"/>
</dbReference>
<evidence type="ECO:0008006" key="3">
    <source>
        <dbReference type="Google" id="ProtNLM"/>
    </source>
</evidence>
<reference evidence="2" key="1">
    <citation type="submission" date="2018-08" db="EMBL/GenBank/DDBJ databases">
        <authorList>
            <person name="Blom J."/>
        </authorList>
    </citation>
    <scope>NUCLEOTIDE SEQUENCE [LARGE SCALE GENOMIC DNA]</scope>
    <source>
        <strain evidence="2">CCOS 865</strain>
    </source>
</reference>
<proteinExistence type="predicted"/>